<dbReference type="InterPro" id="IPR017451">
    <property type="entry name" value="F-box-assoc_interact_dom"/>
</dbReference>
<feature type="domain" description="F-box" evidence="1">
    <location>
        <begin position="16"/>
        <end position="62"/>
    </location>
</feature>
<dbReference type="InterPro" id="IPR036047">
    <property type="entry name" value="F-box-like_dom_sf"/>
</dbReference>
<reference evidence="2" key="2">
    <citation type="submission" date="2018-05" db="EMBL/GenBank/DDBJ databases">
        <title>OpunRS2 (Oryza punctata Reference Sequence Version 2).</title>
        <authorList>
            <person name="Zhang J."/>
            <person name="Kudrna D."/>
            <person name="Lee S."/>
            <person name="Talag J."/>
            <person name="Welchert J."/>
            <person name="Wing R.A."/>
        </authorList>
    </citation>
    <scope>NUCLEOTIDE SEQUENCE [LARGE SCALE GENOMIC DNA]</scope>
</reference>
<dbReference type="Gene3D" id="1.20.1280.50">
    <property type="match status" value="1"/>
</dbReference>
<dbReference type="PANTHER" id="PTHR31672">
    <property type="entry name" value="BNACNNG10540D PROTEIN"/>
    <property type="match status" value="1"/>
</dbReference>
<dbReference type="PROSITE" id="PS50181">
    <property type="entry name" value="FBOX"/>
    <property type="match status" value="1"/>
</dbReference>
<dbReference type="HOGENOM" id="CLU_034248_3_1_1"/>
<proteinExistence type="predicted"/>
<dbReference type="Gramene" id="OPUNC10G17440.1">
    <property type="protein sequence ID" value="OPUNC10G17440.1"/>
    <property type="gene ID" value="OPUNC10G17440"/>
</dbReference>
<dbReference type="AlphaFoldDB" id="A0A0E0MAY1"/>
<evidence type="ECO:0000259" key="1">
    <source>
        <dbReference type="PROSITE" id="PS50181"/>
    </source>
</evidence>
<sequence length="395" mass="44709">MAVKTRSKKRKRTPAAASVPYLPEEMVVEILARLPVKSLLRFKCVCRGWRAIISEPSFIRAHLRCSVSRRQQEPSILISPHFSHDQPTKFSTHISFYQWEQGGPSSLARFMDARDFPVGREFSIVSYFTHCDGLVLAPTDTKLYLFNPATREAITLPDGHGNNHAAGLGLDPSTGKYKVVRSFYRSSMDPPISMGMEVFDVGEPGARWRETATDPPHPITRWRTALTVDGGYLCWFMDRLRYPDAPRGLLRFSLQDEAFTVTRLPDSLDPAFDEVLPYVLHGELCVTHITDDHTAVFIWTLSSMDDDAHLDYGPWELRYCICVTALCHPMGVLPDGGILLWACRTVHRYDFSAGLTPVCNLDRLRYQGGRPARWKNVFDFTLMSYTESLVSITAA</sequence>
<dbReference type="SUPFAM" id="SSF81383">
    <property type="entry name" value="F-box domain"/>
    <property type="match status" value="1"/>
</dbReference>
<dbReference type="NCBIfam" id="TIGR01640">
    <property type="entry name" value="F_box_assoc_1"/>
    <property type="match status" value="1"/>
</dbReference>
<keyword evidence="3" id="KW-1185">Reference proteome</keyword>
<dbReference type="InterPro" id="IPR050796">
    <property type="entry name" value="SCF_F-box_component"/>
</dbReference>
<dbReference type="STRING" id="4537.A0A0E0MAY1"/>
<protein>
    <recommendedName>
        <fullName evidence="1">F-box domain-containing protein</fullName>
    </recommendedName>
</protein>
<dbReference type="SMART" id="SM00256">
    <property type="entry name" value="FBOX"/>
    <property type="match status" value="1"/>
</dbReference>
<dbReference type="PANTHER" id="PTHR31672:SF13">
    <property type="entry name" value="F-BOX PROTEIN CPR30-LIKE"/>
    <property type="match status" value="1"/>
</dbReference>
<dbReference type="Proteomes" id="UP000026962">
    <property type="component" value="Chromosome 10"/>
</dbReference>
<dbReference type="InterPro" id="IPR013187">
    <property type="entry name" value="F-box-assoc_dom_typ3"/>
</dbReference>
<organism evidence="2">
    <name type="scientific">Oryza punctata</name>
    <name type="common">Red rice</name>
    <dbReference type="NCBI Taxonomy" id="4537"/>
    <lineage>
        <taxon>Eukaryota</taxon>
        <taxon>Viridiplantae</taxon>
        <taxon>Streptophyta</taxon>
        <taxon>Embryophyta</taxon>
        <taxon>Tracheophyta</taxon>
        <taxon>Spermatophyta</taxon>
        <taxon>Magnoliopsida</taxon>
        <taxon>Liliopsida</taxon>
        <taxon>Poales</taxon>
        <taxon>Poaceae</taxon>
        <taxon>BOP clade</taxon>
        <taxon>Oryzoideae</taxon>
        <taxon>Oryzeae</taxon>
        <taxon>Oryzinae</taxon>
        <taxon>Oryza</taxon>
    </lineage>
</organism>
<evidence type="ECO:0000313" key="2">
    <source>
        <dbReference type="EnsemblPlants" id="OPUNC10G17440.1"/>
    </source>
</evidence>
<dbReference type="SUPFAM" id="SSF63825">
    <property type="entry name" value="YWTD domain"/>
    <property type="match status" value="1"/>
</dbReference>
<dbReference type="eggNOG" id="ENOG502S2YF">
    <property type="taxonomic scope" value="Eukaryota"/>
</dbReference>
<reference evidence="2" key="1">
    <citation type="submission" date="2015-04" db="UniProtKB">
        <authorList>
            <consortium name="EnsemblPlants"/>
        </authorList>
    </citation>
    <scope>IDENTIFICATION</scope>
</reference>
<dbReference type="CDD" id="cd22157">
    <property type="entry name" value="F-box_AtFBW1-like"/>
    <property type="match status" value="1"/>
</dbReference>
<dbReference type="Pfam" id="PF08268">
    <property type="entry name" value="FBA_3"/>
    <property type="match status" value="1"/>
</dbReference>
<name>A0A0E0MAY1_ORYPU</name>
<evidence type="ECO:0000313" key="3">
    <source>
        <dbReference type="Proteomes" id="UP000026962"/>
    </source>
</evidence>
<dbReference type="EnsemblPlants" id="OPUNC10G17440.1">
    <property type="protein sequence ID" value="OPUNC10G17440.1"/>
    <property type="gene ID" value="OPUNC10G17440"/>
</dbReference>
<accession>A0A0E0MAY1</accession>
<dbReference type="OMA" id="HISFYQW"/>
<dbReference type="Pfam" id="PF00646">
    <property type="entry name" value="F-box"/>
    <property type="match status" value="1"/>
</dbReference>
<dbReference type="InterPro" id="IPR001810">
    <property type="entry name" value="F-box_dom"/>
</dbReference>